<evidence type="ECO:0000256" key="4">
    <source>
        <dbReference type="ARBA" id="ARBA00023163"/>
    </source>
</evidence>
<keyword evidence="2" id="KW-0805">Transcription regulation</keyword>
<dbReference type="PROSITE" id="PS50931">
    <property type="entry name" value="HTH_LYSR"/>
    <property type="match status" value="1"/>
</dbReference>
<dbReference type="InterPro" id="IPR036390">
    <property type="entry name" value="WH_DNA-bd_sf"/>
</dbReference>
<dbReference type="InterPro" id="IPR036388">
    <property type="entry name" value="WH-like_DNA-bd_sf"/>
</dbReference>
<dbReference type="PANTHER" id="PTHR30346">
    <property type="entry name" value="TRANSCRIPTIONAL DUAL REGULATOR HCAR-RELATED"/>
    <property type="match status" value="1"/>
</dbReference>
<evidence type="ECO:0000313" key="7">
    <source>
        <dbReference type="Proteomes" id="UP001209083"/>
    </source>
</evidence>
<organism evidence="6 7">
    <name type="scientific">Saxibacter everestensis</name>
    <dbReference type="NCBI Taxonomy" id="2909229"/>
    <lineage>
        <taxon>Bacteria</taxon>
        <taxon>Bacillati</taxon>
        <taxon>Actinomycetota</taxon>
        <taxon>Actinomycetes</taxon>
        <taxon>Micrococcales</taxon>
        <taxon>Brevibacteriaceae</taxon>
        <taxon>Saxibacter</taxon>
    </lineage>
</organism>
<dbReference type="InterPro" id="IPR005119">
    <property type="entry name" value="LysR_subst-bd"/>
</dbReference>
<dbReference type="RefSeq" id="WP_349638202.1">
    <property type="nucleotide sequence ID" value="NZ_CP090958.1"/>
</dbReference>
<dbReference type="SUPFAM" id="SSF46785">
    <property type="entry name" value="Winged helix' DNA-binding domain"/>
    <property type="match status" value="1"/>
</dbReference>
<dbReference type="SUPFAM" id="SSF53850">
    <property type="entry name" value="Periplasmic binding protein-like II"/>
    <property type="match status" value="1"/>
</dbReference>
<dbReference type="Pfam" id="PF00126">
    <property type="entry name" value="HTH_1"/>
    <property type="match status" value="1"/>
</dbReference>
<evidence type="ECO:0000313" key="6">
    <source>
        <dbReference type="EMBL" id="WGW11414.1"/>
    </source>
</evidence>
<evidence type="ECO:0000256" key="1">
    <source>
        <dbReference type="ARBA" id="ARBA00009437"/>
    </source>
</evidence>
<dbReference type="Gene3D" id="1.10.10.10">
    <property type="entry name" value="Winged helix-like DNA-binding domain superfamily/Winged helix DNA-binding domain"/>
    <property type="match status" value="1"/>
</dbReference>
<dbReference type="InterPro" id="IPR000847">
    <property type="entry name" value="LysR_HTH_N"/>
</dbReference>
<dbReference type="Gene3D" id="3.40.190.10">
    <property type="entry name" value="Periplasmic binding protein-like II"/>
    <property type="match status" value="2"/>
</dbReference>
<evidence type="ECO:0000256" key="2">
    <source>
        <dbReference type="ARBA" id="ARBA00023015"/>
    </source>
</evidence>
<dbReference type="PANTHER" id="PTHR30346:SF0">
    <property type="entry name" value="HCA OPERON TRANSCRIPTIONAL ACTIVATOR HCAR"/>
    <property type="match status" value="1"/>
</dbReference>
<gene>
    <name evidence="6" type="ORF">LWF01_15155</name>
</gene>
<keyword evidence="3" id="KW-0238">DNA-binding</keyword>
<name>A0ABY8QSR7_9MICO</name>
<comment type="similarity">
    <text evidence="1">Belongs to the LysR transcriptional regulatory family.</text>
</comment>
<keyword evidence="7" id="KW-1185">Reference proteome</keyword>
<evidence type="ECO:0000259" key="5">
    <source>
        <dbReference type="PROSITE" id="PS50931"/>
    </source>
</evidence>
<sequence length="304" mass="33275">MSRFTLRQLSYFVAVAETGAISAASDKLHVSQSAVSAAVTELERILKVQLTVRRKAHGVTLTPAGTFLYSRAPGLLDAAEELELSTSSGGTELAGPLVVGCYRTVAPTILPVLLEGFAADHPKVQLDFVEAAQDVLQDRLFGGELDLAVVYDMDLRPGLHSVELFKAPIHVLLPREHRLADRAEVSLPELAEDPLILLDAPPSSSHTMSLFEQANVVPNIRYRTTDFELTRSLVGRKLGYSILVQRPALDTSYEGLPFHVKPITAVRPVSIKIVWPEAFRLTDRARAMVNFAPRATRNARSAPH</sequence>
<proteinExistence type="inferred from homology"/>
<dbReference type="EMBL" id="CP090958">
    <property type="protein sequence ID" value="WGW11414.1"/>
    <property type="molecule type" value="Genomic_DNA"/>
</dbReference>
<accession>A0ABY8QSR7</accession>
<dbReference type="Proteomes" id="UP001209083">
    <property type="component" value="Chromosome"/>
</dbReference>
<protein>
    <submittedName>
        <fullName evidence="6">LysR family transcriptional regulator</fullName>
    </submittedName>
</protein>
<dbReference type="PRINTS" id="PR00039">
    <property type="entry name" value="HTHLYSR"/>
</dbReference>
<dbReference type="Pfam" id="PF03466">
    <property type="entry name" value="LysR_substrate"/>
    <property type="match status" value="1"/>
</dbReference>
<keyword evidence="4" id="KW-0804">Transcription</keyword>
<reference evidence="6 7" key="1">
    <citation type="submission" date="2023-05" db="EMBL/GenBank/DDBJ databases">
        <title>Lithophilousrod everest ZFBP1038 complete genpme.</title>
        <authorList>
            <person name="Tian M."/>
        </authorList>
    </citation>
    <scope>NUCLEOTIDE SEQUENCE [LARGE SCALE GENOMIC DNA]</scope>
    <source>
        <strain evidence="6 7">ZFBP1038</strain>
    </source>
</reference>
<feature type="domain" description="HTH lysR-type" evidence="5">
    <location>
        <begin position="4"/>
        <end position="62"/>
    </location>
</feature>
<evidence type="ECO:0000256" key="3">
    <source>
        <dbReference type="ARBA" id="ARBA00023125"/>
    </source>
</evidence>